<feature type="non-terminal residue" evidence="1">
    <location>
        <position position="1"/>
    </location>
</feature>
<name>A0A146K008_9EUKA</name>
<reference evidence="1" key="1">
    <citation type="submission" date="2015-07" db="EMBL/GenBank/DDBJ databases">
        <title>Adaptation to a free-living lifestyle via gene acquisitions in the diplomonad Trepomonas sp. PC1.</title>
        <authorList>
            <person name="Xu F."/>
            <person name="Jerlstrom-Hultqvist J."/>
            <person name="Kolisko M."/>
            <person name="Simpson A.G.B."/>
            <person name="Roger A.J."/>
            <person name="Svard S.G."/>
            <person name="Andersson J.O."/>
        </authorList>
    </citation>
    <scope>NUCLEOTIDE SEQUENCE</scope>
    <source>
        <strain evidence="1">PC1</strain>
    </source>
</reference>
<accession>A0A146K008</accession>
<dbReference type="EMBL" id="GDID01006499">
    <property type="protein sequence ID" value="JAP90107.1"/>
    <property type="molecule type" value="Transcribed_RNA"/>
</dbReference>
<proteinExistence type="predicted"/>
<dbReference type="AlphaFoldDB" id="A0A146K008"/>
<sequence length="639" mass="74969">CLIPDDKQYYNEQMVYYTYKLHVRYPEIYFMVGIQGMNKDNLQQYQDRLMYLDRLNLVDVTKIENYLHECTQEDVEKEGVPSVALGKPIYTYKMFDGALKEDLQISGTPQDEILAEFVLDKYSTREHLKYLSPSLEITPDKLSFKGSALQFLQKSQQKYEKKTIVYIRFQNNDKLDTSLKQFAEMTKQKQSVYFVISIENVTKDNIKSYVQSKQYLKAANIVAMPTFEEFTQSDVHITAQMPTFDLFDDLESQLYGTDILTAQQKAGILGQFLDKLQDEISAIGKYGVQDPINLDLQPKQQPEHNQRQGDEKYEYYDTLNVSWAGITFRNFQINYLQKQPDFSEFLKKSAFCVVTLSHKSLYEFEMFEKSIKNIYDLSLNQDVGYLVLIENVFDAIQLYQLSQSAYFLNKLTILQYKFGLNNIIRAAGEFVCDRVLYREKIFAKTNKFYYTVVKSDPITCQMVRHSDSLQKYQLAKEEQTLEHGVPNSKYVVFDGALLRILSQPQLIDTQNQLVIILREENPSFLETLADQMKKLRCNSYLICKGITQENYQQFMKKYQFARQSVFLSDQNQQVQRLGMFARRSFQIKKDIVVLIKGQVTQWMERSEEIQFENVVAKPIDFEDDWWDSGNNKLNVEVDE</sequence>
<gene>
    <name evidence="1" type="ORF">TPC1_30398</name>
</gene>
<evidence type="ECO:0000313" key="1">
    <source>
        <dbReference type="EMBL" id="JAP90107.1"/>
    </source>
</evidence>
<organism evidence="1">
    <name type="scientific">Trepomonas sp. PC1</name>
    <dbReference type="NCBI Taxonomy" id="1076344"/>
    <lineage>
        <taxon>Eukaryota</taxon>
        <taxon>Metamonada</taxon>
        <taxon>Diplomonadida</taxon>
        <taxon>Hexamitidae</taxon>
        <taxon>Hexamitinae</taxon>
        <taxon>Trepomonas</taxon>
    </lineage>
</organism>
<protein>
    <submittedName>
        <fullName evidence="1">Uncharacterized protein</fullName>
    </submittedName>
</protein>